<keyword evidence="2" id="KW-1185">Reference proteome</keyword>
<evidence type="ECO:0000313" key="2">
    <source>
        <dbReference type="Proteomes" id="UP000886998"/>
    </source>
</evidence>
<comment type="caution">
    <text evidence="1">The sequence shown here is derived from an EMBL/GenBank/DDBJ whole genome shotgun (WGS) entry which is preliminary data.</text>
</comment>
<reference evidence="1" key="1">
    <citation type="submission" date="2020-08" db="EMBL/GenBank/DDBJ databases">
        <title>Multicomponent nature underlies the extraordinary mechanical properties of spider dragline silk.</title>
        <authorList>
            <person name="Kono N."/>
            <person name="Nakamura H."/>
            <person name="Mori M."/>
            <person name="Yoshida Y."/>
            <person name="Ohtoshi R."/>
            <person name="Malay A.D."/>
            <person name="Moran D.A.P."/>
            <person name="Tomita M."/>
            <person name="Numata K."/>
            <person name="Arakawa K."/>
        </authorList>
    </citation>
    <scope>NUCLEOTIDE SEQUENCE</scope>
</reference>
<protein>
    <submittedName>
        <fullName evidence="1">Uncharacterized protein</fullName>
    </submittedName>
</protein>
<sequence length="75" mass="8915">MAACRPKRVVSSDEIDKFLTNKEPGDEFSYANSDDEVGNNRQKQDLLYSMRHIKTFRANRDKYEAIPIHEFEYER</sequence>
<gene>
    <name evidence="1" type="ORF">TNIN_100481</name>
</gene>
<dbReference type="EMBL" id="BMAV01016162">
    <property type="protein sequence ID" value="GFY66645.1"/>
    <property type="molecule type" value="Genomic_DNA"/>
</dbReference>
<evidence type="ECO:0000313" key="1">
    <source>
        <dbReference type="EMBL" id="GFY66645.1"/>
    </source>
</evidence>
<dbReference type="Proteomes" id="UP000886998">
    <property type="component" value="Unassembled WGS sequence"/>
</dbReference>
<proteinExistence type="predicted"/>
<organism evidence="1 2">
    <name type="scientific">Trichonephila inaurata madagascariensis</name>
    <dbReference type="NCBI Taxonomy" id="2747483"/>
    <lineage>
        <taxon>Eukaryota</taxon>
        <taxon>Metazoa</taxon>
        <taxon>Ecdysozoa</taxon>
        <taxon>Arthropoda</taxon>
        <taxon>Chelicerata</taxon>
        <taxon>Arachnida</taxon>
        <taxon>Araneae</taxon>
        <taxon>Araneomorphae</taxon>
        <taxon>Entelegynae</taxon>
        <taxon>Araneoidea</taxon>
        <taxon>Nephilidae</taxon>
        <taxon>Trichonephila</taxon>
        <taxon>Trichonephila inaurata</taxon>
    </lineage>
</organism>
<accession>A0A8X6Y969</accession>
<name>A0A8X6Y969_9ARAC</name>
<dbReference type="AlphaFoldDB" id="A0A8X6Y969"/>